<name>A0A7T7MAE8_9ACTO</name>
<evidence type="ECO:0000313" key="3">
    <source>
        <dbReference type="Proteomes" id="UP000595895"/>
    </source>
</evidence>
<reference evidence="2 3" key="1">
    <citation type="submission" date="2020-12" db="EMBL/GenBank/DDBJ databases">
        <authorList>
            <person name="Zhou J."/>
        </authorList>
    </citation>
    <scope>NUCLEOTIDE SEQUENCE [LARGE SCALE GENOMIC DNA]</scope>
    <source>
        <strain evidence="2 3">CCUG 61299</strain>
    </source>
</reference>
<dbReference type="InterPro" id="IPR049082">
    <property type="entry name" value="T7SS_signal"/>
</dbReference>
<protein>
    <recommendedName>
        <fullName evidence="1">Putative T7SS secretion signal domain-containing protein</fullName>
    </recommendedName>
</protein>
<accession>A0A7T7MAE8</accession>
<gene>
    <name evidence="2" type="ORF">JG540_02230</name>
</gene>
<evidence type="ECO:0000259" key="1">
    <source>
        <dbReference type="Pfam" id="PF21725"/>
    </source>
</evidence>
<proteinExistence type="predicted"/>
<organism evidence="2 3">
    <name type="scientific">Actinomyces weissii</name>
    <dbReference type="NCBI Taxonomy" id="675090"/>
    <lineage>
        <taxon>Bacteria</taxon>
        <taxon>Bacillati</taxon>
        <taxon>Actinomycetota</taxon>
        <taxon>Actinomycetes</taxon>
        <taxon>Actinomycetales</taxon>
        <taxon>Actinomycetaceae</taxon>
        <taxon>Actinomyces</taxon>
    </lineage>
</organism>
<dbReference type="EMBL" id="CP066802">
    <property type="protein sequence ID" value="QQM67720.1"/>
    <property type="molecule type" value="Genomic_DNA"/>
</dbReference>
<keyword evidence="3" id="KW-1185">Reference proteome</keyword>
<sequence length="430" mass="47673">MSRPTDWSPIGFASDPVPGDPLTVASAAKTFQNTADEISKAESHLRNISINGQGEAIHKIRQKCDELAEKIQKAHQICDGVDDALNPYVEVLESAQEVSLKELQNAQTHKAECENAYRHRENIREQYNSSQDAQQRNDLRTQFLQWDNKLKQEGEQVEAARRRLQDAIEGRDSAAETAASKLRELVGNSGLKDSWWDKVCGIARKVSEWLEKIKPWLDKISAILSVVSIVVACIPGLQVVAAVLKIVSLVLAAATLATGLMVNGRKLIDGEMGWGEFALNTGMDVLGFVGAAKSAKGAIGVLKGSRTGLTAAAQHVKDTTSWAKRANELREANPVRRLYGKAKDLWNGEPLKRRVLDEYGYRLWRNGANETIGSGIKYSILREGTKDVYKGTRNLIKDQIVEAYTGKDKQKAPWEYYFPGKIKKALKPVH</sequence>
<dbReference type="Pfam" id="PF21725">
    <property type="entry name" value="T7SS_signal"/>
    <property type="match status" value="1"/>
</dbReference>
<dbReference type="KEGG" id="awe:JG540_02230"/>
<evidence type="ECO:0000313" key="2">
    <source>
        <dbReference type="EMBL" id="QQM67720.1"/>
    </source>
</evidence>
<dbReference type="Proteomes" id="UP000595895">
    <property type="component" value="Chromosome"/>
</dbReference>
<dbReference type="AlphaFoldDB" id="A0A7T7MAE8"/>
<feature type="domain" description="Putative T7SS secretion signal" evidence="1">
    <location>
        <begin position="17"/>
        <end position="184"/>
    </location>
</feature>
<dbReference type="RefSeq" id="WP_200276655.1">
    <property type="nucleotide sequence ID" value="NZ_CP066802.1"/>
</dbReference>